<dbReference type="InterPro" id="IPR003959">
    <property type="entry name" value="ATPase_AAA_core"/>
</dbReference>
<dbReference type="GO" id="GO:0034605">
    <property type="term" value="P:cellular response to heat"/>
    <property type="evidence" value="ECO:0007669"/>
    <property type="project" value="TreeGrafter"/>
</dbReference>
<keyword evidence="1" id="KW-0547">Nucleotide-binding</keyword>
<evidence type="ECO:0000259" key="5">
    <source>
        <dbReference type="SMART" id="SM00382"/>
    </source>
</evidence>
<sequence>MKTGLSMLIFDYFLWHYLEAPKKILKIWGNFLRFFVGYFIPIPQLLRTLFAPWKRDVTSYGRGFDLGKFLETFLFNLISRFLGAAVRSIVIFFGLFLEILALFAGSLFFVFWLSWPFFLAGSLASGIFLLFQPGLIKTATLFIVIFDLATIFAFGLLYQKSKQKAPPQMNLEEIFEQSWSEIVFKRLGLNPEQIPPDVKNEPETFLNQFLEQNKIEKKDFSHILEWQIAEQIYRQNSKKFWEKENLFKIGGIGRTWLYGWTVNLDKFSYPLGEAKESPHLIGRRQEVETIGRILSKTNQSNVLLVGEPGVGKNTLVKQFARLVNQGRTAPGLAWRRVLELDLNAALAGLTNEGQIKERLIRIFNEASRAGNIILVINDFHNFVSSEKNIIPILMPFIERSFFQLIAMTTYENLHGQIEKNPGLLKFFEKVEIKEPDLDHVLLILEDSLGQIEKRTNSFITYQALKEIIKTSDQYIGDVPMPEKALDLLEETAIYVAGNTQDYFVLPRHVDLVISQKTEIPVGELAETEKEKLINLEEVLHQRIVNQELAVKEISSAMRRSRLQVAAKNRPFGSFLFLGPTGVGKTETAKALAQAYYGAETRMLRFDMSEYQGVTALERMIGSSVTQTSGVLTTAARENPFSLLLLDEIEKADLNILNLFLQVLDEGWLTDALGRKVNFRNMIIIATSNAAGELIREMVQQKIDPDASKQKILDYIQQNNIFRPEFLNRFDGIVIFEPLSQENLIKVSALQLENLSKRLQAQDYIFKPTNDLVTKIAQMGFDPTFGARAMKRVIQDKVEDLIAKKMLRNEIQKKVPFEIKAEEIV</sequence>
<feature type="transmembrane region" description="Helical" evidence="4">
    <location>
        <begin position="138"/>
        <end position="158"/>
    </location>
</feature>
<dbReference type="SMART" id="SM01086">
    <property type="entry name" value="ClpB_D2-small"/>
    <property type="match status" value="1"/>
</dbReference>
<feature type="transmembrane region" description="Helical" evidence="4">
    <location>
        <begin position="73"/>
        <end position="97"/>
    </location>
</feature>
<organism evidence="7 8">
    <name type="scientific">Candidatus Portnoybacteria bacterium CG11_big_fil_rev_8_21_14_0_20_40_15</name>
    <dbReference type="NCBI Taxonomy" id="1974817"/>
    <lineage>
        <taxon>Bacteria</taxon>
        <taxon>Candidatus Portnoyibacteriota</taxon>
    </lineage>
</organism>
<dbReference type="Proteomes" id="UP000229317">
    <property type="component" value="Unassembled WGS sequence"/>
</dbReference>
<dbReference type="AlphaFoldDB" id="A0A2H0KU30"/>
<dbReference type="Gene3D" id="1.10.8.60">
    <property type="match status" value="2"/>
</dbReference>
<dbReference type="GO" id="GO:0005524">
    <property type="term" value="F:ATP binding"/>
    <property type="evidence" value="ECO:0007669"/>
    <property type="project" value="UniProtKB-KW"/>
</dbReference>
<dbReference type="CDD" id="cd19499">
    <property type="entry name" value="RecA-like_ClpB_Hsp104-like"/>
    <property type="match status" value="1"/>
</dbReference>
<keyword evidence="4" id="KW-0472">Membrane</keyword>
<evidence type="ECO:0000313" key="8">
    <source>
        <dbReference type="Proteomes" id="UP000229317"/>
    </source>
</evidence>
<evidence type="ECO:0000259" key="6">
    <source>
        <dbReference type="SMART" id="SM01086"/>
    </source>
</evidence>
<evidence type="ECO:0000256" key="4">
    <source>
        <dbReference type="SAM" id="Phobius"/>
    </source>
</evidence>
<accession>A0A2H0KU30</accession>
<dbReference type="PRINTS" id="PR00300">
    <property type="entry name" value="CLPPROTEASEA"/>
</dbReference>
<dbReference type="Gene3D" id="3.40.50.300">
    <property type="entry name" value="P-loop containing nucleotide triphosphate hydrolases"/>
    <property type="match status" value="2"/>
</dbReference>
<name>A0A2H0KU30_9BACT</name>
<protein>
    <submittedName>
        <fullName evidence="7">Uncharacterized protein</fullName>
    </submittedName>
</protein>
<dbReference type="Pfam" id="PF00004">
    <property type="entry name" value="AAA"/>
    <property type="match status" value="1"/>
</dbReference>
<dbReference type="Pfam" id="PF07724">
    <property type="entry name" value="AAA_2"/>
    <property type="match status" value="1"/>
</dbReference>
<dbReference type="SUPFAM" id="SSF52540">
    <property type="entry name" value="P-loop containing nucleoside triphosphate hydrolases"/>
    <property type="match status" value="2"/>
</dbReference>
<keyword evidence="4" id="KW-0812">Transmembrane</keyword>
<feature type="domain" description="Clp ATPase C-terminal" evidence="6">
    <location>
        <begin position="738"/>
        <end position="824"/>
    </location>
</feature>
<dbReference type="InterPro" id="IPR019489">
    <property type="entry name" value="Clp_ATPase_C"/>
</dbReference>
<dbReference type="CDD" id="cd00009">
    <property type="entry name" value="AAA"/>
    <property type="match status" value="1"/>
</dbReference>
<dbReference type="SMART" id="SM00382">
    <property type="entry name" value="AAA"/>
    <property type="match status" value="2"/>
</dbReference>
<dbReference type="Pfam" id="PF17871">
    <property type="entry name" value="AAA_lid_9"/>
    <property type="match status" value="1"/>
</dbReference>
<dbReference type="GO" id="GO:0005737">
    <property type="term" value="C:cytoplasm"/>
    <property type="evidence" value="ECO:0007669"/>
    <property type="project" value="TreeGrafter"/>
</dbReference>
<dbReference type="PANTHER" id="PTHR11638:SF175">
    <property type="entry name" value="ATP-DEPENDENT CLP PROTEASE, ATP-BINDING SUBUNIT CLPC"/>
    <property type="match status" value="1"/>
</dbReference>
<gene>
    <name evidence="7" type="ORF">COV84_00395</name>
</gene>
<keyword evidence="2" id="KW-0067">ATP-binding</keyword>
<dbReference type="Pfam" id="PF10431">
    <property type="entry name" value="ClpB_D2-small"/>
    <property type="match status" value="1"/>
</dbReference>
<dbReference type="InterPro" id="IPR041546">
    <property type="entry name" value="ClpA/ClpB_AAA_lid"/>
</dbReference>
<evidence type="ECO:0000256" key="3">
    <source>
        <dbReference type="ARBA" id="ARBA00023186"/>
    </source>
</evidence>
<feature type="domain" description="AAA+ ATPase" evidence="5">
    <location>
        <begin position="298"/>
        <end position="436"/>
    </location>
</feature>
<feature type="domain" description="AAA+ ATPase" evidence="5">
    <location>
        <begin position="570"/>
        <end position="708"/>
    </location>
</feature>
<dbReference type="PANTHER" id="PTHR11638">
    <property type="entry name" value="ATP-DEPENDENT CLP PROTEASE"/>
    <property type="match status" value="1"/>
</dbReference>
<reference evidence="7 8" key="1">
    <citation type="submission" date="2017-09" db="EMBL/GenBank/DDBJ databases">
        <title>Depth-based differentiation of microbial function through sediment-hosted aquifers and enrichment of novel symbionts in the deep terrestrial subsurface.</title>
        <authorList>
            <person name="Probst A.J."/>
            <person name="Ladd B."/>
            <person name="Jarett J.K."/>
            <person name="Geller-Mcgrath D.E."/>
            <person name="Sieber C.M."/>
            <person name="Emerson J.B."/>
            <person name="Anantharaman K."/>
            <person name="Thomas B.C."/>
            <person name="Malmstrom R."/>
            <person name="Stieglmeier M."/>
            <person name="Klingl A."/>
            <person name="Woyke T."/>
            <person name="Ryan C.M."/>
            <person name="Banfield J.F."/>
        </authorList>
    </citation>
    <scope>NUCLEOTIDE SEQUENCE [LARGE SCALE GENOMIC DNA]</scope>
    <source>
        <strain evidence="7">CG11_big_fil_rev_8_21_14_0_20_40_15</strain>
    </source>
</reference>
<evidence type="ECO:0000256" key="1">
    <source>
        <dbReference type="ARBA" id="ARBA00022741"/>
    </source>
</evidence>
<feature type="transmembrane region" description="Helical" evidence="4">
    <location>
        <begin position="109"/>
        <end position="132"/>
    </location>
</feature>
<dbReference type="GO" id="GO:0016887">
    <property type="term" value="F:ATP hydrolysis activity"/>
    <property type="evidence" value="ECO:0007669"/>
    <property type="project" value="InterPro"/>
</dbReference>
<keyword evidence="4" id="KW-1133">Transmembrane helix</keyword>
<keyword evidence="3" id="KW-0143">Chaperone</keyword>
<dbReference type="InterPro" id="IPR027417">
    <property type="entry name" value="P-loop_NTPase"/>
</dbReference>
<evidence type="ECO:0000256" key="2">
    <source>
        <dbReference type="ARBA" id="ARBA00022840"/>
    </source>
</evidence>
<evidence type="ECO:0000313" key="7">
    <source>
        <dbReference type="EMBL" id="PIQ75607.1"/>
    </source>
</evidence>
<proteinExistence type="predicted"/>
<dbReference type="InterPro" id="IPR001270">
    <property type="entry name" value="ClpA/B"/>
</dbReference>
<comment type="caution">
    <text evidence="7">The sequence shown here is derived from an EMBL/GenBank/DDBJ whole genome shotgun (WGS) entry which is preliminary data.</text>
</comment>
<dbReference type="EMBL" id="PCVO01000004">
    <property type="protein sequence ID" value="PIQ75607.1"/>
    <property type="molecule type" value="Genomic_DNA"/>
</dbReference>
<dbReference type="InterPro" id="IPR050130">
    <property type="entry name" value="ClpA_ClpB"/>
</dbReference>
<dbReference type="InterPro" id="IPR003593">
    <property type="entry name" value="AAA+_ATPase"/>
</dbReference>